<proteinExistence type="predicted"/>
<dbReference type="PANTHER" id="PTHR12110:SF41">
    <property type="entry name" value="INOSOSE DEHYDRATASE"/>
    <property type="match status" value="1"/>
</dbReference>
<evidence type="ECO:0000259" key="2">
    <source>
        <dbReference type="Pfam" id="PF01261"/>
    </source>
</evidence>
<dbReference type="InterPro" id="IPR050312">
    <property type="entry name" value="IolE/XylAMocC-like"/>
</dbReference>
<dbReference type="InterPro" id="IPR036237">
    <property type="entry name" value="Xyl_isomerase-like_sf"/>
</dbReference>
<dbReference type="Gene3D" id="3.20.20.150">
    <property type="entry name" value="Divalent-metal-dependent TIM barrel enzymes"/>
    <property type="match status" value="1"/>
</dbReference>
<dbReference type="InterPro" id="IPR013022">
    <property type="entry name" value="Xyl_isomerase-like_TIM-brl"/>
</dbReference>
<sequence length="319" mass="34320">MDETTARGTEPQRYAVDLFAFWHPSVWGLETVADIKELGARDPRRLWDRLLTLVTDSGVQAIEVTFAPFDWRTAVAAYGSLSGLLAELDARGLAIVSGYLPSLEDPVALLPENRASLLEAVGGYVDFLAAVGATALVGSAPLRGTRGAITASFVDLATASRLAVPFHEIGAICQRAGIRFALHTESHSQMWTARDIDLFMLATDPFYVGLCPDAAHIVLGGGDPVAIAAKHSDRLVTAHWKDATGPMSWDLPIDKSIHVAHREFCRVPGEGIVDWAAWAAVMKSAGLLDPVLLEIDAIDTPVESIRRAIRHLDGVLATV</sequence>
<evidence type="ECO:0000313" key="4">
    <source>
        <dbReference type="Proteomes" id="UP001501295"/>
    </source>
</evidence>
<dbReference type="Pfam" id="PF01261">
    <property type="entry name" value="AP_endonuc_2"/>
    <property type="match status" value="1"/>
</dbReference>
<dbReference type="RefSeq" id="WP_345372023.1">
    <property type="nucleotide sequence ID" value="NZ_BAABLM010000001.1"/>
</dbReference>
<gene>
    <name evidence="3" type="ORF">GCM10025780_01280</name>
</gene>
<dbReference type="GO" id="GO:0016853">
    <property type="term" value="F:isomerase activity"/>
    <property type="evidence" value="ECO:0007669"/>
    <property type="project" value="UniProtKB-KW"/>
</dbReference>
<evidence type="ECO:0000313" key="3">
    <source>
        <dbReference type="EMBL" id="GAA4664222.1"/>
    </source>
</evidence>
<keyword evidence="4" id="KW-1185">Reference proteome</keyword>
<evidence type="ECO:0000256" key="1">
    <source>
        <dbReference type="ARBA" id="ARBA00023277"/>
    </source>
</evidence>
<dbReference type="PANTHER" id="PTHR12110">
    <property type="entry name" value="HYDROXYPYRUVATE ISOMERASE"/>
    <property type="match status" value="1"/>
</dbReference>
<organism evidence="3 4">
    <name type="scientific">Frondihabitans cladoniiphilus</name>
    <dbReference type="NCBI Taxonomy" id="715785"/>
    <lineage>
        <taxon>Bacteria</taxon>
        <taxon>Bacillati</taxon>
        <taxon>Actinomycetota</taxon>
        <taxon>Actinomycetes</taxon>
        <taxon>Micrococcales</taxon>
        <taxon>Microbacteriaceae</taxon>
        <taxon>Frondihabitans</taxon>
    </lineage>
</organism>
<keyword evidence="1" id="KW-0119">Carbohydrate metabolism</keyword>
<protein>
    <submittedName>
        <fullName evidence="3">Sugar phosphate isomerase/epimerase</fullName>
    </submittedName>
</protein>
<dbReference type="SUPFAM" id="SSF51658">
    <property type="entry name" value="Xylose isomerase-like"/>
    <property type="match status" value="1"/>
</dbReference>
<dbReference type="Proteomes" id="UP001501295">
    <property type="component" value="Unassembled WGS sequence"/>
</dbReference>
<name>A0ABP8VK06_9MICO</name>
<accession>A0ABP8VK06</accession>
<keyword evidence="3" id="KW-0413">Isomerase</keyword>
<comment type="caution">
    <text evidence="3">The sequence shown here is derived from an EMBL/GenBank/DDBJ whole genome shotgun (WGS) entry which is preliminary data.</text>
</comment>
<dbReference type="EMBL" id="BAABLM010000001">
    <property type="protein sequence ID" value="GAA4664222.1"/>
    <property type="molecule type" value="Genomic_DNA"/>
</dbReference>
<feature type="domain" description="Xylose isomerase-like TIM barrel" evidence="2">
    <location>
        <begin position="53"/>
        <end position="313"/>
    </location>
</feature>
<reference evidence="4" key="1">
    <citation type="journal article" date="2019" name="Int. J. Syst. Evol. Microbiol.">
        <title>The Global Catalogue of Microorganisms (GCM) 10K type strain sequencing project: providing services to taxonomists for standard genome sequencing and annotation.</title>
        <authorList>
            <consortium name="The Broad Institute Genomics Platform"/>
            <consortium name="The Broad Institute Genome Sequencing Center for Infectious Disease"/>
            <person name="Wu L."/>
            <person name="Ma J."/>
        </authorList>
    </citation>
    <scope>NUCLEOTIDE SEQUENCE [LARGE SCALE GENOMIC DNA]</scope>
    <source>
        <strain evidence="4">JCM 18956</strain>
    </source>
</reference>